<dbReference type="Proteomes" id="UP000295525">
    <property type="component" value="Unassembled WGS sequence"/>
</dbReference>
<keyword evidence="7 9" id="KW-1133">Transmembrane helix</keyword>
<feature type="transmembrane region" description="Helical" evidence="9">
    <location>
        <begin position="147"/>
        <end position="167"/>
    </location>
</feature>
<keyword evidence="5 9" id="KW-0064">Aspartyl protease</keyword>
<evidence type="ECO:0000256" key="4">
    <source>
        <dbReference type="ARBA" id="ARBA00022692"/>
    </source>
</evidence>
<evidence type="ECO:0000313" key="13">
    <source>
        <dbReference type="Proteomes" id="UP000295525"/>
    </source>
</evidence>
<evidence type="ECO:0000256" key="2">
    <source>
        <dbReference type="ARBA" id="ARBA00022475"/>
    </source>
</evidence>
<comment type="caution">
    <text evidence="12">The sequence shown here is derived from an EMBL/GenBank/DDBJ whole genome shotgun (WGS) entry which is preliminary data.</text>
</comment>
<organism evidence="12 13">
    <name type="scientific">Paralcaligenes ureilyticus</name>
    <dbReference type="NCBI Taxonomy" id="627131"/>
    <lineage>
        <taxon>Bacteria</taxon>
        <taxon>Pseudomonadati</taxon>
        <taxon>Pseudomonadota</taxon>
        <taxon>Betaproteobacteria</taxon>
        <taxon>Burkholderiales</taxon>
        <taxon>Alcaligenaceae</taxon>
        <taxon>Paralcaligenes</taxon>
    </lineage>
</organism>
<evidence type="ECO:0000256" key="10">
    <source>
        <dbReference type="RuleBase" id="RU000594"/>
    </source>
</evidence>
<dbReference type="PANTHER" id="PTHR33695">
    <property type="entry name" value="LIPOPROTEIN SIGNAL PEPTIDASE"/>
    <property type="match status" value="1"/>
</dbReference>
<keyword evidence="4 9" id="KW-0812">Transmembrane</keyword>
<proteinExistence type="inferred from homology"/>
<dbReference type="UniPathway" id="UPA00665"/>
<comment type="pathway">
    <text evidence="9">Protein modification; lipoprotein biosynthesis (signal peptide cleavage).</text>
</comment>
<dbReference type="NCBIfam" id="TIGR00077">
    <property type="entry name" value="lspA"/>
    <property type="match status" value="1"/>
</dbReference>
<dbReference type="EC" id="3.4.23.36" evidence="9"/>
<dbReference type="AlphaFoldDB" id="A0A4R3LXG5"/>
<dbReference type="PRINTS" id="PR00781">
    <property type="entry name" value="LIPOSIGPTASE"/>
</dbReference>
<feature type="transmembrane region" description="Helical" evidence="9">
    <location>
        <begin position="82"/>
        <end position="102"/>
    </location>
</feature>
<evidence type="ECO:0000256" key="11">
    <source>
        <dbReference type="RuleBase" id="RU004181"/>
    </source>
</evidence>
<feature type="active site" evidence="9">
    <location>
        <position position="137"/>
    </location>
</feature>
<name>A0A4R3LXG5_9BURK</name>
<evidence type="ECO:0000256" key="5">
    <source>
        <dbReference type="ARBA" id="ARBA00022750"/>
    </source>
</evidence>
<feature type="active site" evidence="9">
    <location>
        <position position="155"/>
    </location>
</feature>
<dbReference type="GO" id="GO:0005886">
    <property type="term" value="C:plasma membrane"/>
    <property type="evidence" value="ECO:0007669"/>
    <property type="project" value="UniProtKB-SubCell"/>
</dbReference>
<evidence type="ECO:0000256" key="7">
    <source>
        <dbReference type="ARBA" id="ARBA00022989"/>
    </source>
</evidence>
<dbReference type="PANTHER" id="PTHR33695:SF1">
    <property type="entry name" value="LIPOPROTEIN SIGNAL PEPTIDASE"/>
    <property type="match status" value="1"/>
</dbReference>
<comment type="function">
    <text evidence="9 10">This protein specifically catalyzes the removal of signal peptides from prolipoproteins.</text>
</comment>
<comment type="similarity">
    <text evidence="1 9 11">Belongs to the peptidase A8 family.</text>
</comment>
<keyword evidence="2 9" id="KW-1003">Cell membrane</keyword>
<dbReference type="Pfam" id="PF01252">
    <property type="entry name" value="Peptidase_A8"/>
    <property type="match status" value="1"/>
</dbReference>
<comment type="catalytic activity">
    <reaction evidence="9 10">
        <text>Release of signal peptides from bacterial membrane prolipoproteins. Hydrolyzes -Xaa-Yaa-Zaa-|-(S,diacylglyceryl)Cys-, in which Xaa is hydrophobic (preferably Leu), and Yaa (Ala or Ser) and Zaa (Gly or Ala) have small, neutral side chains.</text>
        <dbReference type="EC" id="3.4.23.36"/>
    </reaction>
</comment>
<keyword evidence="8 9" id="KW-0472">Membrane</keyword>
<gene>
    <name evidence="9" type="primary">lspA</name>
    <name evidence="12" type="ORF">EDC26_11282</name>
</gene>
<evidence type="ECO:0000256" key="8">
    <source>
        <dbReference type="ARBA" id="ARBA00023136"/>
    </source>
</evidence>
<evidence type="ECO:0000313" key="12">
    <source>
        <dbReference type="EMBL" id="TCT04489.1"/>
    </source>
</evidence>
<dbReference type="GO" id="GO:0004190">
    <property type="term" value="F:aspartic-type endopeptidase activity"/>
    <property type="evidence" value="ECO:0007669"/>
    <property type="project" value="UniProtKB-UniRule"/>
</dbReference>
<dbReference type="PROSITE" id="PS00855">
    <property type="entry name" value="SPASE_II"/>
    <property type="match status" value="1"/>
</dbReference>
<dbReference type="RefSeq" id="WP_132583886.1">
    <property type="nucleotide sequence ID" value="NZ_SMAJ01000012.1"/>
</dbReference>
<dbReference type="HAMAP" id="MF_00161">
    <property type="entry name" value="LspA"/>
    <property type="match status" value="1"/>
</dbReference>
<feature type="transmembrane region" description="Helical" evidence="9">
    <location>
        <begin position="24"/>
        <end position="45"/>
    </location>
</feature>
<dbReference type="GO" id="GO:0006508">
    <property type="term" value="P:proteolysis"/>
    <property type="evidence" value="ECO:0007669"/>
    <property type="project" value="UniProtKB-KW"/>
</dbReference>
<protein>
    <recommendedName>
        <fullName evidence="9">Lipoprotein signal peptidase</fullName>
        <ecNumber evidence="9">3.4.23.36</ecNumber>
    </recommendedName>
    <alternativeName>
        <fullName evidence="9">Prolipoprotein signal peptidase</fullName>
    </alternativeName>
    <alternativeName>
        <fullName evidence="9">Signal peptidase II</fullName>
        <shortName evidence="9">SPase II</shortName>
    </alternativeName>
</protein>
<sequence length="183" mass="20978">MPESNHVDGAIAAAARRQRNRLRFWAWILGAILIVVVDQLSKGYFSAHLPYAQRWHVLPFFDFTLLHNSGAAFSFLAEGHGWQRWLFTAIALGAAGLIIHLLRRSPNQWLFCSSLMTILAGAVGNVIDRIQHGYVIDFFLFYWNSWYFPAFNVADVAITCGAILLILDEFLRWRRERSKPAKE</sequence>
<evidence type="ECO:0000256" key="1">
    <source>
        <dbReference type="ARBA" id="ARBA00006139"/>
    </source>
</evidence>
<dbReference type="EMBL" id="SMAJ01000012">
    <property type="protein sequence ID" value="TCT04489.1"/>
    <property type="molecule type" value="Genomic_DNA"/>
</dbReference>
<keyword evidence="6 9" id="KW-0378">Hydrolase</keyword>
<accession>A0A4R3LXG5</accession>
<dbReference type="OrthoDB" id="9810259at2"/>
<evidence type="ECO:0000256" key="9">
    <source>
        <dbReference type="HAMAP-Rule" id="MF_00161"/>
    </source>
</evidence>
<dbReference type="InterPro" id="IPR001872">
    <property type="entry name" value="Peptidase_A8"/>
</dbReference>
<keyword evidence="3 9" id="KW-0645">Protease</keyword>
<keyword evidence="13" id="KW-1185">Reference proteome</keyword>
<reference evidence="12 13" key="1">
    <citation type="submission" date="2019-03" db="EMBL/GenBank/DDBJ databases">
        <title>Genomic Encyclopedia of Type Strains, Phase IV (KMG-IV): sequencing the most valuable type-strain genomes for metagenomic binning, comparative biology and taxonomic classification.</title>
        <authorList>
            <person name="Goeker M."/>
        </authorList>
    </citation>
    <scope>NUCLEOTIDE SEQUENCE [LARGE SCALE GENOMIC DNA]</scope>
    <source>
        <strain evidence="12 13">DSM 24591</strain>
    </source>
</reference>
<evidence type="ECO:0000256" key="3">
    <source>
        <dbReference type="ARBA" id="ARBA00022670"/>
    </source>
</evidence>
<evidence type="ECO:0000256" key="6">
    <source>
        <dbReference type="ARBA" id="ARBA00022801"/>
    </source>
</evidence>
<comment type="subcellular location">
    <subcellularLocation>
        <location evidence="9">Cell membrane</location>
        <topology evidence="9">Multi-pass membrane protein</topology>
    </subcellularLocation>
</comment>
<feature type="transmembrane region" description="Helical" evidence="9">
    <location>
        <begin position="109"/>
        <end position="127"/>
    </location>
</feature>